<proteinExistence type="predicted"/>
<organism evidence="1">
    <name type="scientific">marine sediment metagenome</name>
    <dbReference type="NCBI Taxonomy" id="412755"/>
    <lineage>
        <taxon>unclassified sequences</taxon>
        <taxon>metagenomes</taxon>
        <taxon>ecological metagenomes</taxon>
    </lineage>
</organism>
<evidence type="ECO:0008006" key="2">
    <source>
        <dbReference type="Google" id="ProtNLM"/>
    </source>
</evidence>
<evidence type="ECO:0000313" key="1">
    <source>
        <dbReference type="EMBL" id="KKK94812.1"/>
    </source>
</evidence>
<dbReference type="EMBL" id="LAZR01047185">
    <property type="protein sequence ID" value="KKK94812.1"/>
    <property type="molecule type" value="Genomic_DNA"/>
</dbReference>
<name>A0A0F8ZLV2_9ZZZZ</name>
<accession>A0A0F8ZLV2</accession>
<sequence>MPLAKETLQYRKDNDLCARCGNPNESGKSLCRKHLDQFAQKAARRRKKLTSLGKCQQCQRDLDRDTVICTICSDKQKPIQKKAQKKRYNRRRSAGLCVGCENPAMPNQTRCEDCAQLDAEKQKTRREHRIANNLCIVCGEYLGENPSIQMCDKHSKKRSEWYVGSDVRKNDRVRRIERKKLVLAHYGGKCVECGEDGWAKLAIDHINNDGSKHRKELRESGSTYYKWLIDNNFPDEFQILCHNCNWQKYYDFKE</sequence>
<gene>
    <name evidence="1" type="ORF">LCGC14_2679080</name>
</gene>
<reference evidence="1" key="1">
    <citation type="journal article" date="2015" name="Nature">
        <title>Complex archaea that bridge the gap between prokaryotes and eukaryotes.</title>
        <authorList>
            <person name="Spang A."/>
            <person name="Saw J.H."/>
            <person name="Jorgensen S.L."/>
            <person name="Zaremba-Niedzwiedzka K."/>
            <person name="Martijn J."/>
            <person name="Lind A.E."/>
            <person name="van Eijk R."/>
            <person name="Schleper C."/>
            <person name="Guy L."/>
            <person name="Ettema T.J."/>
        </authorList>
    </citation>
    <scope>NUCLEOTIDE SEQUENCE</scope>
</reference>
<dbReference type="AlphaFoldDB" id="A0A0F8ZLV2"/>
<protein>
    <recommendedName>
        <fullName evidence="2">HNH nuclease domain-containing protein</fullName>
    </recommendedName>
</protein>
<comment type="caution">
    <text evidence="1">The sequence shown here is derived from an EMBL/GenBank/DDBJ whole genome shotgun (WGS) entry which is preliminary data.</text>
</comment>